<feature type="compositionally biased region" description="Low complexity" evidence="2">
    <location>
        <begin position="52"/>
        <end position="61"/>
    </location>
</feature>
<proteinExistence type="predicted"/>
<gene>
    <name evidence="3" type="ORF">VF08_09170</name>
</gene>
<name>A0A9Q5ZE61_NOSLI</name>
<dbReference type="AlphaFoldDB" id="A0A9Q5ZE61"/>
<evidence type="ECO:0000313" key="4">
    <source>
        <dbReference type="Proteomes" id="UP000222310"/>
    </source>
</evidence>
<comment type="caution">
    <text evidence="3">The sequence shown here is derived from an EMBL/GenBank/DDBJ whole genome shotgun (WGS) entry which is preliminary data.</text>
</comment>
<feature type="coiled-coil region" evidence="1">
    <location>
        <begin position="62"/>
        <end position="138"/>
    </location>
</feature>
<protein>
    <submittedName>
        <fullName evidence="3">Uncharacterized protein</fullName>
    </submittedName>
</protein>
<organism evidence="3 4">
    <name type="scientific">Nostoc linckia z8</name>
    <dbReference type="NCBI Taxonomy" id="1628746"/>
    <lineage>
        <taxon>Bacteria</taxon>
        <taxon>Bacillati</taxon>
        <taxon>Cyanobacteriota</taxon>
        <taxon>Cyanophyceae</taxon>
        <taxon>Nostocales</taxon>
        <taxon>Nostocaceae</taxon>
        <taxon>Nostoc</taxon>
    </lineage>
</organism>
<sequence length="201" mass="22588">MAKKQSLSDLLQQEAQKFTSPEDESVIEVSAQEIAPEEATTDEESSPPIPEPTTTRRTNPTKADLEATVKELTNNLEKSHQKEAALEQEIVDLKSKLSQQKTLVSEQKILAEQLTKELDETKKTALQLAEANSKLIEEINAFKQAAETKSQVVAKQTSAIKPVKENYNPLNYKKSHRSSEKLAERQTSTNDDFAENTWLYD</sequence>
<dbReference type="GeneID" id="57095866"/>
<dbReference type="EMBL" id="LAHD01000019">
    <property type="protein sequence ID" value="PHK04978.1"/>
    <property type="molecule type" value="Genomic_DNA"/>
</dbReference>
<accession>A0A9Q5ZE61</accession>
<keyword evidence="1" id="KW-0175">Coiled coil</keyword>
<dbReference type="Proteomes" id="UP000222310">
    <property type="component" value="Unassembled WGS sequence"/>
</dbReference>
<evidence type="ECO:0000256" key="2">
    <source>
        <dbReference type="SAM" id="MobiDB-lite"/>
    </source>
</evidence>
<evidence type="ECO:0000256" key="1">
    <source>
        <dbReference type="SAM" id="Coils"/>
    </source>
</evidence>
<reference evidence="3 4" key="1">
    <citation type="submission" date="2015-02" db="EMBL/GenBank/DDBJ databases">
        <title>Nostoc linckia genome annotation.</title>
        <authorList>
            <person name="Zhou Z."/>
        </authorList>
    </citation>
    <scope>NUCLEOTIDE SEQUENCE [LARGE SCALE GENOMIC DNA]</scope>
    <source>
        <strain evidence="4">z8</strain>
    </source>
</reference>
<feature type="compositionally biased region" description="Polar residues" evidence="2">
    <location>
        <begin position="1"/>
        <end position="19"/>
    </location>
</feature>
<feature type="compositionally biased region" description="Acidic residues" evidence="2">
    <location>
        <begin position="35"/>
        <end position="45"/>
    </location>
</feature>
<feature type="region of interest" description="Disordered" evidence="2">
    <location>
        <begin position="163"/>
        <end position="201"/>
    </location>
</feature>
<dbReference type="RefSeq" id="WP_099067387.1">
    <property type="nucleotide sequence ID" value="NZ_LAHD01000019.1"/>
</dbReference>
<feature type="region of interest" description="Disordered" evidence="2">
    <location>
        <begin position="1"/>
        <end position="62"/>
    </location>
</feature>
<evidence type="ECO:0000313" key="3">
    <source>
        <dbReference type="EMBL" id="PHK04978.1"/>
    </source>
</evidence>